<dbReference type="PROSITE" id="PS51198">
    <property type="entry name" value="UVRD_HELICASE_ATP_BIND"/>
    <property type="match status" value="1"/>
</dbReference>
<keyword evidence="3" id="KW-0347">Helicase</keyword>
<dbReference type="AlphaFoldDB" id="A0A382SRV5"/>
<name>A0A382SRV5_9ZZZZ</name>
<proteinExistence type="predicted"/>
<evidence type="ECO:0000256" key="2">
    <source>
        <dbReference type="ARBA" id="ARBA00022801"/>
    </source>
</evidence>
<dbReference type="GO" id="GO:0043138">
    <property type="term" value="F:3'-5' DNA helicase activity"/>
    <property type="evidence" value="ECO:0007669"/>
    <property type="project" value="TreeGrafter"/>
</dbReference>
<keyword evidence="1" id="KW-0547">Nucleotide-binding</keyword>
<dbReference type="InterPro" id="IPR014016">
    <property type="entry name" value="UvrD-like_ATP-bd"/>
</dbReference>
<feature type="domain" description="UvrD-like helicase ATP-binding" evidence="5">
    <location>
        <begin position="3"/>
        <end position="288"/>
    </location>
</feature>
<dbReference type="GO" id="GO:0000725">
    <property type="term" value="P:recombinational repair"/>
    <property type="evidence" value="ECO:0007669"/>
    <property type="project" value="TreeGrafter"/>
</dbReference>
<accession>A0A382SRV5</accession>
<sequence>VRPVDGADRERTRTELDRSLLCLAGAGAGKTHELVERMAACVSEGFAPVERLAAITFTRKAAGEMRGRLFLRLRQLRQQGTGDRAIRLRAAVRNIDQCYIGTIHSFCARLLRERPVEAGLTPDFAEVEEREELTLLRAAWDGFLKERAGVGDERLVRFDELGVRAEDFYPFFMRRCQFSDLPLKESTAQAPDLDAAVARILAFLDEVDGHVPDPLPRDPDRFMQTAGTTRDLLNYASPLRDGDRAYILAQFLSPSSAKITLNRWNPNVDFARTLRDRLLPQLAAEIEP</sequence>
<dbReference type="GO" id="GO:0005524">
    <property type="term" value="F:ATP binding"/>
    <property type="evidence" value="ECO:0007669"/>
    <property type="project" value="UniProtKB-KW"/>
</dbReference>
<reference evidence="6" key="1">
    <citation type="submission" date="2018-05" db="EMBL/GenBank/DDBJ databases">
        <authorList>
            <person name="Lanie J.A."/>
            <person name="Ng W.-L."/>
            <person name="Kazmierczak K.M."/>
            <person name="Andrzejewski T.M."/>
            <person name="Davidsen T.M."/>
            <person name="Wayne K.J."/>
            <person name="Tettelin H."/>
            <person name="Glass J.I."/>
            <person name="Rusch D."/>
            <person name="Podicherti R."/>
            <person name="Tsui H.-C.T."/>
            <person name="Winkler M.E."/>
        </authorList>
    </citation>
    <scope>NUCLEOTIDE SEQUENCE</scope>
</reference>
<evidence type="ECO:0000313" key="6">
    <source>
        <dbReference type="EMBL" id="SVD11937.1"/>
    </source>
</evidence>
<dbReference type="Pfam" id="PF00580">
    <property type="entry name" value="UvrD-helicase"/>
    <property type="match status" value="1"/>
</dbReference>
<dbReference type="GO" id="GO:0016787">
    <property type="term" value="F:hydrolase activity"/>
    <property type="evidence" value="ECO:0007669"/>
    <property type="project" value="UniProtKB-KW"/>
</dbReference>
<dbReference type="GO" id="GO:0003677">
    <property type="term" value="F:DNA binding"/>
    <property type="evidence" value="ECO:0007669"/>
    <property type="project" value="InterPro"/>
</dbReference>
<dbReference type="InterPro" id="IPR027417">
    <property type="entry name" value="P-loop_NTPase"/>
</dbReference>
<organism evidence="6">
    <name type="scientific">marine metagenome</name>
    <dbReference type="NCBI Taxonomy" id="408172"/>
    <lineage>
        <taxon>unclassified sequences</taxon>
        <taxon>metagenomes</taxon>
        <taxon>ecological metagenomes</taxon>
    </lineage>
</organism>
<gene>
    <name evidence="6" type="ORF">METZ01_LOCUS364791</name>
</gene>
<protein>
    <recommendedName>
        <fullName evidence="5">UvrD-like helicase ATP-binding domain-containing protein</fullName>
    </recommendedName>
</protein>
<evidence type="ECO:0000256" key="3">
    <source>
        <dbReference type="ARBA" id="ARBA00022806"/>
    </source>
</evidence>
<keyword evidence="4" id="KW-0067">ATP-binding</keyword>
<dbReference type="GO" id="GO:0005829">
    <property type="term" value="C:cytosol"/>
    <property type="evidence" value="ECO:0007669"/>
    <property type="project" value="TreeGrafter"/>
</dbReference>
<dbReference type="SUPFAM" id="SSF52540">
    <property type="entry name" value="P-loop containing nucleoside triphosphate hydrolases"/>
    <property type="match status" value="1"/>
</dbReference>
<dbReference type="Gene3D" id="3.40.50.300">
    <property type="entry name" value="P-loop containing nucleotide triphosphate hydrolases"/>
    <property type="match status" value="1"/>
</dbReference>
<dbReference type="InterPro" id="IPR000212">
    <property type="entry name" value="DNA_helicase_UvrD/REP"/>
</dbReference>
<dbReference type="GO" id="GO:0033202">
    <property type="term" value="C:DNA helicase complex"/>
    <property type="evidence" value="ECO:0007669"/>
    <property type="project" value="TreeGrafter"/>
</dbReference>
<feature type="non-terminal residue" evidence="6">
    <location>
        <position position="1"/>
    </location>
</feature>
<evidence type="ECO:0000259" key="5">
    <source>
        <dbReference type="PROSITE" id="PS51198"/>
    </source>
</evidence>
<dbReference type="PANTHER" id="PTHR11070:SF2">
    <property type="entry name" value="ATP-DEPENDENT DNA HELICASE SRS2"/>
    <property type="match status" value="1"/>
</dbReference>
<dbReference type="PANTHER" id="PTHR11070">
    <property type="entry name" value="UVRD / RECB / PCRA DNA HELICASE FAMILY MEMBER"/>
    <property type="match status" value="1"/>
</dbReference>
<evidence type="ECO:0000256" key="4">
    <source>
        <dbReference type="ARBA" id="ARBA00022840"/>
    </source>
</evidence>
<feature type="non-terminal residue" evidence="6">
    <location>
        <position position="288"/>
    </location>
</feature>
<dbReference type="EMBL" id="UINC01130705">
    <property type="protein sequence ID" value="SVD11937.1"/>
    <property type="molecule type" value="Genomic_DNA"/>
</dbReference>
<keyword evidence="2" id="KW-0378">Hydrolase</keyword>
<evidence type="ECO:0000256" key="1">
    <source>
        <dbReference type="ARBA" id="ARBA00022741"/>
    </source>
</evidence>